<dbReference type="InterPro" id="IPR013784">
    <property type="entry name" value="Carb-bd-like_fold"/>
</dbReference>
<proteinExistence type="inferred from homology"/>
<evidence type="ECO:0000256" key="1">
    <source>
        <dbReference type="ARBA" id="ARBA00007257"/>
    </source>
</evidence>
<reference evidence="4" key="2">
    <citation type="journal article" date="2021" name="PeerJ">
        <title>Extensive microbial diversity within the chicken gut microbiome revealed by metagenomics and culture.</title>
        <authorList>
            <person name="Gilroy R."/>
            <person name="Ravi A."/>
            <person name="Getino M."/>
            <person name="Pursley I."/>
            <person name="Horton D.L."/>
            <person name="Alikhan N.F."/>
            <person name="Baker D."/>
            <person name="Gharbi K."/>
            <person name="Hall N."/>
            <person name="Watson M."/>
            <person name="Adriaenssens E.M."/>
            <person name="Foster-Nyarko E."/>
            <person name="Jarju S."/>
            <person name="Secka A."/>
            <person name="Antonio M."/>
            <person name="Oren A."/>
            <person name="Chaudhuri R.R."/>
            <person name="La Ragione R."/>
            <person name="Hildebrand F."/>
            <person name="Pallen M.J."/>
        </authorList>
    </citation>
    <scope>NUCLEOTIDE SEQUENCE</scope>
    <source>
        <strain evidence="4">ChiHecec3B27-6122</strain>
    </source>
</reference>
<dbReference type="Proteomes" id="UP000886876">
    <property type="component" value="Unassembled WGS sequence"/>
</dbReference>
<dbReference type="EMBL" id="DVJS01000087">
    <property type="protein sequence ID" value="HIS97066.1"/>
    <property type="molecule type" value="Genomic_DNA"/>
</dbReference>
<dbReference type="SUPFAM" id="SSF49452">
    <property type="entry name" value="Starch-binding domain-like"/>
    <property type="match status" value="3"/>
</dbReference>
<keyword evidence="3" id="KW-0732">Signal</keyword>
<dbReference type="Gene3D" id="2.60.40.10">
    <property type="entry name" value="Immunoglobulins"/>
    <property type="match status" value="1"/>
</dbReference>
<keyword evidence="4" id="KW-0645">Protease</keyword>
<dbReference type="Pfam" id="PF13620">
    <property type="entry name" value="CarboxypepD_reg"/>
    <property type="match status" value="2"/>
</dbReference>
<dbReference type="Gene3D" id="2.60.40.1120">
    <property type="entry name" value="Carboxypeptidase-like, regulatory domain"/>
    <property type="match status" value="2"/>
</dbReference>
<organism evidence="4 5">
    <name type="scientific">Candidatus Scatomorpha pullistercoris</name>
    <dbReference type="NCBI Taxonomy" id="2840929"/>
    <lineage>
        <taxon>Bacteria</taxon>
        <taxon>Bacillati</taxon>
        <taxon>Bacillota</taxon>
        <taxon>Clostridia</taxon>
        <taxon>Eubacteriales</taxon>
        <taxon>Candidatus Scatomorpha</taxon>
    </lineage>
</organism>
<keyword evidence="2" id="KW-0964">Secreted</keyword>
<keyword evidence="4" id="KW-0121">Carboxypeptidase</keyword>
<evidence type="ECO:0000256" key="2">
    <source>
        <dbReference type="ARBA" id="ARBA00022525"/>
    </source>
</evidence>
<keyword evidence="4" id="KW-0378">Hydrolase</keyword>
<reference evidence="4" key="1">
    <citation type="submission" date="2020-10" db="EMBL/GenBank/DDBJ databases">
        <authorList>
            <person name="Gilroy R."/>
        </authorList>
    </citation>
    <scope>NUCLEOTIDE SEQUENCE</scope>
    <source>
        <strain evidence="4">ChiHecec3B27-6122</strain>
    </source>
</reference>
<protein>
    <submittedName>
        <fullName evidence="4">Carboxypeptidase regulatory-like domain-containing protein</fullName>
    </submittedName>
</protein>
<dbReference type="PANTHER" id="PTHR36108">
    <property type="entry name" value="COLOSSIN-B-RELATED"/>
    <property type="match status" value="1"/>
</dbReference>
<gene>
    <name evidence="4" type="ORF">IAD42_03745</name>
</gene>
<dbReference type="GO" id="GO:0030246">
    <property type="term" value="F:carbohydrate binding"/>
    <property type="evidence" value="ECO:0007669"/>
    <property type="project" value="InterPro"/>
</dbReference>
<dbReference type="GO" id="GO:0004180">
    <property type="term" value="F:carboxypeptidase activity"/>
    <property type="evidence" value="ECO:0007669"/>
    <property type="project" value="UniProtKB-KW"/>
</dbReference>
<evidence type="ECO:0000256" key="3">
    <source>
        <dbReference type="ARBA" id="ARBA00022729"/>
    </source>
</evidence>
<accession>A0A9D1G4P6</accession>
<evidence type="ECO:0000313" key="4">
    <source>
        <dbReference type="EMBL" id="HIS97066.1"/>
    </source>
</evidence>
<dbReference type="PANTHER" id="PTHR36108:SF13">
    <property type="entry name" value="COLOSSIN-B-RELATED"/>
    <property type="match status" value="1"/>
</dbReference>
<comment type="similarity">
    <text evidence="1">Belongs to the serine-aspartate repeat-containing protein (SDr) family.</text>
</comment>
<sequence>MAEIRQDLLSLNYSPNFDISGMQEADVNISLPPAVIQGSITGSVTDGSLPLANATVKLFDSAGHPYQHTLTDEAGSFSFSSVPAGTYSLAAVLEGYVLSPSVGVSLTAGGTASVGLVCTPEPSLSLGAVAGTVSSAGLDGISPISGAKINMTNLSGAVVATTYSAADGEFVFYDVADGVYSLTATASGYLATAPVAVTILGGSIANVSLAMIVDGRTYSGTVSGIIRDASGAAVANCFVGLYAVKDVAGVQTETLVATTRTNAEGKYLFGGVLAGAYMVKAKLEQFG</sequence>
<dbReference type="InterPro" id="IPR013783">
    <property type="entry name" value="Ig-like_fold"/>
</dbReference>
<evidence type="ECO:0000313" key="5">
    <source>
        <dbReference type="Proteomes" id="UP000886876"/>
    </source>
</evidence>
<name>A0A9D1G4P6_9FIRM</name>
<dbReference type="AlphaFoldDB" id="A0A9D1G4P6"/>
<comment type="caution">
    <text evidence="4">The sequence shown here is derived from an EMBL/GenBank/DDBJ whole genome shotgun (WGS) entry which is preliminary data.</text>
</comment>